<keyword evidence="2" id="KW-1185">Reference proteome</keyword>
<sequence>MGECVYKVGGFSSWEPSICMTDGAAVWDTETGLCLHTQTVQTRFEGTCTQHRPMNRKGSVGSGAHTNQIIISVSLIHAYSLTDLQGNGFWPVASATSRTQTITQPLSILSFPAPLTSHPYGYKMAQRVHQVPHPSHRDFGRAGSHFQDSTQSKSKAEHEAEAGMRSQDTALSTRKQIQERQEGEPITSKTGARVPPSR</sequence>
<evidence type="ECO:0000313" key="1">
    <source>
        <dbReference type="EMBL" id="KAL3955401.1"/>
    </source>
</evidence>
<gene>
    <name evidence="1" type="ORF">ACCO45_010964</name>
</gene>
<reference evidence="1" key="1">
    <citation type="submission" date="2024-12" db="EMBL/GenBank/DDBJ databases">
        <title>Comparative genomics and development of molecular markers within Purpureocillium lilacinum and among Purpureocillium species.</title>
        <authorList>
            <person name="Yeh Z.-Y."/>
            <person name="Ni N.-T."/>
            <person name="Lo P.-H."/>
            <person name="Mushyakhwo K."/>
            <person name="Lin C.-F."/>
            <person name="Nai Y.-S."/>
        </authorList>
    </citation>
    <scope>NUCLEOTIDE SEQUENCE</scope>
    <source>
        <strain evidence="1">NCHU-NPUST-175</strain>
    </source>
</reference>
<comment type="caution">
    <text evidence="1">The sequence shown here is derived from an EMBL/GenBank/DDBJ whole genome shotgun (WGS) entry which is preliminary data.</text>
</comment>
<organism evidence="1 2">
    <name type="scientific">Purpureocillium lilacinum</name>
    <name type="common">Paecilomyces lilacinus</name>
    <dbReference type="NCBI Taxonomy" id="33203"/>
    <lineage>
        <taxon>Eukaryota</taxon>
        <taxon>Fungi</taxon>
        <taxon>Dikarya</taxon>
        <taxon>Ascomycota</taxon>
        <taxon>Pezizomycotina</taxon>
        <taxon>Sordariomycetes</taxon>
        <taxon>Hypocreomycetidae</taxon>
        <taxon>Hypocreales</taxon>
        <taxon>Ophiocordycipitaceae</taxon>
        <taxon>Purpureocillium</taxon>
    </lineage>
</organism>
<protein>
    <submittedName>
        <fullName evidence="1">Uncharacterized protein</fullName>
    </submittedName>
</protein>
<name>A0ACC4DGP6_PURLI</name>
<dbReference type="Proteomes" id="UP001638806">
    <property type="component" value="Unassembled WGS sequence"/>
</dbReference>
<dbReference type="EMBL" id="JBGNUJ010000010">
    <property type="protein sequence ID" value="KAL3955401.1"/>
    <property type="molecule type" value="Genomic_DNA"/>
</dbReference>
<evidence type="ECO:0000313" key="2">
    <source>
        <dbReference type="Proteomes" id="UP001638806"/>
    </source>
</evidence>
<accession>A0ACC4DGP6</accession>
<proteinExistence type="predicted"/>